<evidence type="ECO:0000313" key="4">
    <source>
        <dbReference type="Proteomes" id="UP001623041"/>
    </source>
</evidence>
<protein>
    <submittedName>
        <fullName evidence="3">Polyhydroxyalkanoate biosynthesis repressor PhaR</fullName>
    </submittedName>
</protein>
<evidence type="ECO:0000313" key="3">
    <source>
        <dbReference type="EMBL" id="MFK9094509.1"/>
    </source>
</evidence>
<dbReference type="Proteomes" id="UP001623041">
    <property type="component" value="Unassembled WGS sequence"/>
</dbReference>
<keyword evidence="4" id="KW-1185">Reference proteome</keyword>
<feature type="region of interest" description="Disordered" evidence="2">
    <location>
        <begin position="155"/>
        <end position="179"/>
    </location>
</feature>
<reference evidence="3 4" key="1">
    <citation type="submission" date="2024-11" db="EMBL/GenBank/DDBJ databases">
        <authorList>
            <person name="Lucas J.A."/>
        </authorList>
    </citation>
    <scope>NUCLEOTIDE SEQUENCE [LARGE SCALE GENOMIC DNA]</scope>
    <source>
        <strain evidence="3 4">Z 5.4</strain>
    </source>
</reference>
<evidence type="ECO:0000256" key="1">
    <source>
        <dbReference type="SAM" id="Coils"/>
    </source>
</evidence>
<accession>A0ABW8RP54</accession>
<dbReference type="EMBL" id="JBJHQH010000024">
    <property type="protein sequence ID" value="MFK9094509.1"/>
    <property type="molecule type" value="Genomic_DNA"/>
</dbReference>
<organism evidence="3 4">
    <name type="scientific">Bacillus salipaludis</name>
    <dbReference type="NCBI Taxonomy" id="2547811"/>
    <lineage>
        <taxon>Bacteria</taxon>
        <taxon>Bacillati</taxon>
        <taxon>Bacillota</taxon>
        <taxon>Bacilli</taxon>
        <taxon>Bacillales</taxon>
        <taxon>Bacillaceae</taxon>
        <taxon>Bacillus</taxon>
    </lineage>
</organism>
<feature type="coiled-coil region" evidence="1">
    <location>
        <begin position="74"/>
        <end position="101"/>
    </location>
</feature>
<gene>
    <name evidence="3" type="ORF">ACJEBI_23940</name>
</gene>
<sequence length="179" mass="20627">MSNEQSFDPLFGFRQLSGMWEKQLNGLIYNLADNKEFVHTANLGLNTYSRYLEQLRKNQEFIAALMNIPTKKDVANAAKLSIQAEEKIDILEEQIWNLQESVSSISKDNVRMFEEVVTIVMQMKNEFQKVSQEMSEIHNIKAELSALKNLIGKEEEQQKKESKKVQDKELVLTGSNTPK</sequence>
<comment type="caution">
    <text evidence="3">The sequence shown here is derived from an EMBL/GenBank/DDBJ whole genome shotgun (WGS) entry which is preliminary data.</text>
</comment>
<evidence type="ECO:0000256" key="2">
    <source>
        <dbReference type="SAM" id="MobiDB-lite"/>
    </source>
</evidence>
<name>A0ABW8RP54_9BACI</name>
<dbReference type="RefSeq" id="WP_406582977.1">
    <property type="nucleotide sequence ID" value="NZ_JBJHQH010000024.1"/>
</dbReference>
<proteinExistence type="predicted"/>
<feature type="compositionally biased region" description="Basic and acidic residues" evidence="2">
    <location>
        <begin position="155"/>
        <end position="170"/>
    </location>
</feature>
<keyword evidence="1" id="KW-0175">Coiled coil</keyword>